<dbReference type="InterPro" id="IPR036732">
    <property type="entry name" value="AFP_Neu5c_C_sf"/>
</dbReference>
<dbReference type="InterPro" id="IPR006190">
    <property type="entry name" value="SAF_AFP_Neu5Ac"/>
</dbReference>
<keyword evidence="2" id="KW-0808">Transferase</keyword>
<dbReference type="SUPFAM" id="SSF51569">
    <property type="entry name" value="Aldolase"/>
    <property type="match status" value="1"/>
</dbReference>
<dbReference type="GO" id="GO:0047444">
    <property type="term" value="F:N-acylneuraminate-9-phosphate synthase activity"/>
    <property type="evidence" value="ECO:0007669"/>
    <property type="project" value="TreeGrafter"/>
</dbReference>
<dbReference type="RefSeq" id="WP_163110221.1">
    <property type="nucleotide sequence ID" value="NZ_JAAAWP010000002.1"/>
</dbReference>
<feature type="domain" description="AFP-like" evidence="1">
    <location>
        <begin position="294"/>
        <end position="349"/>
    </location>
</feature>
<dbReference type="InterPro" id="IPR013785">
    <property type="entry name" value="Aldolase_TIM"/>
</dbReference>
<dbReference type="Proteomes" id="UP000478837">
    <property type="component" value="Unassembled WGS sequence"/>
</dbReference>
<dbReference type="Pfam" id="PF03102">
    <property type="entry name" value="NeuB"/>
    <property type="match status" value="1"/>
</dbReference>
<dbReference type="Gene3D" id="3.20.20.70">
    <property type="entry name" value="Aldolase class I"/>
    <property type="match status" value="1"/>
</dbReference>
<name>A0A6L9MR59_9ALTE</name>
<reference evidence="2 3" key="1">
    <citation type="submission" date="2020-01" db="EMBL/GenBank/DDBJ databases">
        <title>Genomes of bacteria type strains.</title>
        <authorList>
            <person name="Chen J."/>
            <person name="Zhu S."/>
            <person name="Yang J."/>
        </authorList>
    </citation>
    <scope>NUCLEOTIDE SEQUENCE [LARGE SCALE GENOMIC DNA]</scope>
    <source>
        <strain evidence="2 3">LMG 22958</strain>
    </source>
</reference>
<dbReference type="SMART" id="SM00858">
    <property type="entry name" value="SAF"/>
    <property type="match status" value="1"/>
</dbReference>
<evidence type="ECO:0000313" key="2">
    <source>
        <dbReference type="EMBL" id="NDW20646.1"/>
    </source>
</evidence>
<evidence type="ECO:0000313" key="3">
    <source>
        <dbReference type="Proteomes" id="UP000478837"/>
    </source>
</evidence>
<organism evidence="2 3">
    <name type="scientific">Alteromonas hispanica</name>
    <dbReference type="NCBI Taxonomy" id="315421"/>
    <lineage>
        <taxon>Bacteria</taxon>
        <taxon>Pseudomonadati</taxon>
        <taxon>Pseudomonadota</taxon>
        <taxon>Gammaproteobacteria</taxon>
        <taxon>Alteromonadales</taxon>
        <taxon>Alteromonadaceae</taxon>
        <taxon>Alteromonas/Salinimonas group</taxon>
        <taxon>Alteromonas</taxon>
    </lineage>
</organism>
<dbReference type="NCBIfam" id="TIGR03586">
    <property type="entry name" value="PseI"/>
    <property type="match status" value="1"/>
</dbReference>
<dbReference type="AlphaFoldDB" id="A0A6L9MR59"/>
<dbReference type="InterPro" id="IPR013974">
    <property type="entry name" value="SAF"/>
</dbReference>
<proteinExistence type="predicted"/>
<dbReference type="InterPro" id="IPR020030">
    <property type="entry name" value="Pseudaminic_synth_PseI"/>
</dbReference>
<dbReference type="PANTHER" id="PTHR42966">
    <property type="entry name" value="N-ACETYLNEURAMINATE SYNTHASE"/>
    <property type="match status" value="1"/>
</dbReference>
<evidence type="ECO:0000259" key="1">
    <source>
        <dbReference type="PROSITE" id="PS50844"/>
    </source>
</evidence>
<dbReference type="InterPro" id="IPR013132">
    <property type="entry name" value="PseI/NeuA/B-like_N"/>
</dbReference>
<dbReference type="InterPro" id="IPR057736">
    <property type="entry name" value="SAF_PseI/NeuA/NeuB"/>
</dbReference>
<dbReference type="PANTHER" id="PTHR42966:SF2">
    <property type="entry name" value="PSEUDAMINIC ACID SYNTHASE"/>
    <property type="match status" value="1"/>
</dbReference>
<protein>
    <submittedName>
        <fullName evidence="2">Pseudaminic acid synthase</fullName>
        <ecNumber evidence="2">2.5.1.97</ecNumber>
    </submittedName>
</protein>
<dbReference type="Pfam" id="PF08666">
    <property type="entry name" value="SAF"/>
    <property type="match status" value="1"/>
</dbReference>
<accession>A0A6L9MR59</accession>
<dbReference type="GO" id="GO:0016051">
    <property type="term" value="P:carbohydrate biosynthetic process"/>
    <property type="evidence" value="ECO:0007669"/>
    <property type="project" value="InterPro"/>
</dbReference>
<dbReference type="EC" id="2.5.1.97" evidence="2"/>
<keyword evidence="3" id="KW-1185">Reference proteome</keyword>
<dbReference type="PROSITE" id="PS50844">
    <property type="entry name" value="AFP_LIKE"/>
    <property type="match status" value="1"/>
</dbReference>
<gene>
    <name evidence="2" type="primary">pseI</name>
    <name evidence="2" type="ORF">GTW09_03810</name>
</gene>
<dbReference type="Gene3D" id="3.90.1210.10">
    <property type="entry name" value="Antifreeze-like/N-acetylneuraminic acid synthase C-terminal domain"/>
    <property type="match status" value="1"/>
</dbReference>
<comment type="caution">
    <text evidence="2">The sequence shown here is derived from an EMBL/GenBank/DDBJ whole genome shotgun (WGS) entry which is preliminary data.</text>
</comment>
<sequence length="349" mass="38366">MKKVKLGHRLVGASHPPFVIAELSGNHGQSFDKAIELVDLAADSGAHAIKLQTYTPDTITLNIHEGEFFISDPNSLWKGNSLYNLYAKAMTPWEWHKDIFEHAKSKGLIAFSSPFDLTAVEFLESLDVPCYKIASFENTDHGLLEAVAKTGKPVILSTGMASQSELAESVEVLRENGCSELVLLKCTSNYPARPLDANLRTIPHLTDLFNCPAGLSDHTEGIGVAVASVALGASVIEKHFVSNRNEGGVDAEFSLEPFELKMLVDEVRRAYDALGEVFYGCTDKEIVSRMDRRSLYISKDMKAGEILTKENLRSVRPGLGLPTKYLPLLLSRKILKDVKAGTAMCWELV</sequence>
<dbReference type="CDD" id="cd11615">
    <property type="entry name" value="SAF_NeuB_like"/>
    <property type="match status" value="1"/>
</dbReference>
<dbReference type="EMBL" id="JAAAWP010000002">
    <property type="protein sequence ID" value="NDW20646.1"/>
    <property type="molecule type" value="Genomic_DNA"/>
</dbReference>
<dbReference type="SUPFAM" id="SSF51269">
    <property type="entry name" value="AFP III-like domain"/>
    <property type="match status" value="1"/>
</dbReference>
<dbReference type="InterPro" id="IPR051690">
    <property type="entry name" value="PseI-like"/>
</dbReference>